<keyword evidence="3" id="KW-1185">Reference proteome</keyword>
<sequence length="181" mass="20826">MEQHMGKKKGGREFTPRPGREFTPRPSHLHSWGSCFSPKRKGRININLMPMVLAMFAGPERLTLVPMILVEMFRTLSACSRGHGFFGGCNLLLQIWVVEHSYKRPPINDYAEGICNRTQSSEQMQDFGSHQWSMKNGVVISSSINDMIPPVDDDDMEEDPKEMEEETEKDPEYDPAEYEWE</sequence>
<feature type="compositionally biased region" description="Acidic residues" evidence="1">
    <location>
        <begin position="151"/>
        <end position="181"/>
    </location>
</feature>
<feature type="region of interest" description="Disordered" evidence="1">
    <location>
        <begin position="1"/>
        <end position="29"/>
    </location>
</feature>
<dbReference type="EMBL" id="JAVYJV010000017">
    <property type="protein sequence ID" value="KAK4349293.1"/>
    <property type="molecule type" value="Genomic_DNA"/>
</dbReference>
<evidence type="ECO:0000313" key="3">
    <source>
        <dbReference type="Proteomes" id="UP001291623"/>
    </source>
</evidence>
<organism evidence="2 3">
    <name type="scientific">Anisodus tanguticus</name>
    <dbReference type="NCBI Taxonomy" id="243964"/>
    <lineage>
        <taxon>Eukaryota</taxon>
        <taxon>Viridiplantae</taxon>
        <taxon>Streptophyta</taxon>
        <taxon>Embryophyta</taxon>
        <taxon>Tracheophyta</taxon>
        <taxon>Spermatophyta</taxon>
        <taxon>Magnoliopsida</taxon>
        <taxon>eudicotyledons</taxon>
        <taxon>Gunneridae</taxon>
        <taxon>Pentapetalae</taxon>
        <taxon>asterids</taxon>
        <taxon>lamiids</taxon>
        <taxon>Solanales</taxon>
        <taxon>Solanaceae</taxon>
        <taxon>Solanoideae</taxon>
        <taxon>Hyoscyameae</taxon>
        <taxon>Anisodus</taxon>
    </lineage>
</organism>
<feature type="compositionally biased region" description="Basic and acidic residues" evidence="1">
    <location>
        <begin position="1"/>
        <end position="23"/>
    </location>
</feature>
<dbReference type="AlphaFoldDB" id="A0AAE1RDT5"/>
<proteinExistence type="predicted"/>
<accession>A0AAE1RDT5</accession>
<evidence type="ECO:0000256" key="1">
    <source>
        <dbReference type="SAM" id="MobiDB-lite"/>
    </source>
</evidence>
<comment type="caution">
    <text evidence="2">The sequence shown here is derived from an EMBL/GenBank/DDBJ whole genome shotgun (WGS) entry which is preliminary data.</text>
</comment>
<feature type="region of interest" description="Disordered" evidence="1">
    <location>
        <begin position="146"/>
        <end position="181"/>
    </location>
</feature>
<evidence type="ECO:0000313" key="2">
    <source>
        <dbReference type="EMBL" id="KAK4349293.1"/>
    </source>
</evidence>
<reference evidence="2" key="1">
    <citation type="submission" date="2023-12" db="EMBL/GenBank/DDBJ databases">
        <title>Genome assembly of Anisodus tanguticus.</title>
        <authorList>
            <person name="Wang Y.-J."/>
        </authorList>
    </citation>
    <scope>NUCLEOTIDE SEQUENCE</scope>
    <source>
        <strain evidence="2">KB-2021</strain>
        <tissue evidence="2">Leaf</tissue>
    </source>
</reference>
<gene>
    <name evidence="2" type="ORF">RND71_032048</name>
</gene>
<dbReference type="Proteomes" id="UP001291623">
    <property type="component" value="Unassembled WGS sequence"/>
</dbReference>
<protein>
    <submittedName>
        <fullName evidence="2">Uncharacterized protein</fullName>
    </submittedName>
</protein>
<name>A0AAE1RDT5_9SOLA</name>